<dbReference type="InterPro" id="IPR017930">
    <property type="entry name" value="Myb_dom"/>
</dbReference>
<accession>A0A151MFW6</accession>
<keyword evidence="1" id="KW-0677">Repeat</keyword>
<feature type="compositionally biased region" description="Polar residues" evidence="7">
    <location>
        <begin position="579"/>
        <end position="593"/>
    </location>
</feature>
<feature type="coiled-coil region" evidence="6">
    <location>
        <begin position="224"/>
        <end position="251"/>
    </location>
</feature>
<dbReference type="GO" id="GO:0042795">
    <property type="term" value="P:snRNA transcription by RNA polymerase II"/>
    <property type="evidence" value="ECO:0007669"/>
    <property type="project" value="TreeGrafter"/>
</dbReference>
<dbReference type="PROSITE" id="PS51294">
    <property type="entry name" value="HTH_MYB"/>
    <property type="match status" value="3"/>
</dbReference>
<sequence>MSPADLQAQREKIQREIAELEELERSLDPGAALSLALAQPGSGSDTDDLDDDDDDSDTSLEMEVGNGKDSSGDDDDDIESSLPNDPETCLEMNLVYQNIIQEKINEVADLIAQNKGQQAEIMLEVGVQKTTRAADGRSLPSNLFLGHFRKPYFKDKASGIGPPANEDTREKMAQGIKSFDELQVKKWKSHEKELLSSSIISDRLQRLLQPKLLKHEYLNQKLEKAKTAMDRKILEKQIKEAEREIDTTNQIPHRELLGNRLDEHDWEKISKINFDGTRNPGELRKFWQNWEHPSINKEEWSEEEIEKLKKITAKHDSQDWQTIAQELGTNRSAFQCLQKYQAYNKDFKRNEWTKEEDQMLKQLVQEMRVGRHIPYRRIAYYMEGRDSAQLIYRWTKCVDPSLRRGTWTPEEDALLLAAVKKYGERDWYKIRELVPGRNDAQCRDRYLYALHADLKKGRWSCQEEEKLIELIQKYGVGCWSKIASELPHRTPTQCLSKWKIMIGTQPRGQCKKKSRLKHGYTRRQSSSSSESESSSSSDSELELMDSSDGDAEKPQFTVPALDLWVPVRTNAAKRPAASAGSSKTNDGKGSSKQAPKASRGKEQAEASDGQGEEQASGSSAEFSTILKGMAYPYSTDISVKDPTEVVNKASESGRKVIMLSLEDVRRVIRNNTYLLRQRSQLPKKRPGGIPSMESGTWSLDLPVNEMLEALKDNSQKNRRRQKELMQRQVYDRRLLMAVTPWVGNVILPYDFGVEKQPSVQTKADVIQKRLQSVTLSSTPLFTLFIQFFQVNTNGCMKVIRERRLKQTELFRAVMTNAQKPPQVAQCLPGQEVPNKPPRKPVAAEATPDTGAVPKKKSAPPAVASTAPVPAVLEGPVQKQNLRPQRQLPLLKPKPKSVSELLQDKRLRESRAKKAVQRTMILAPQVLVPSSAILQPVIPQAPGGSKPATAMPLGDVSTPPQPAPTLGPTFLSLLVSAPPVPQSAPSSSSSQKVKKRSKRKRNEDNPGGASEEEASQDKAAKAEGPSLPQGCKKAQVLGGSSMPLVLQSQAFMPHQIAVLQSPPVTLSPAGVAAGVQNVPHSVLATSAPAPGSVQQSPVSLVPAVVTPQSSTHLVPSNLVPITWVMTPQGLIPARVQTLVGLQNQKMLSVALESQASSAERTKVAPLDLTVSQASSRPSSTPPAGSAATEVPSLPVAEGASPVIATGSSPSAHSASEPQQSLLLPAPVPDLVRSADSSTKQGAVLAALPADSSALRAAPTPVPLRDPPAGTQHAHSLCPSSPAGQAESSSCIVINTLENGSNVPVLQTDQLPSSNVPTGSASGIAALATKDVPVALEPSDTLPQLSPPRGEKSPLDYSLITLEGEASVKEWLKETPSVPVSNGSNKLPYLPPFICNLKTLSRLLLQKTTLEQNALALVSAGKSQGGDTKADLRPIQELVTTTLSKRRPSREGDGELSLTEEELAEEEICQEPATEESCQEPTEGPSNGTEGPALGGEDANLPTQDNGAGETAAEKEDVRGVGDGNVSPEQSLLSCVAVAAVSCTTNRHKLTTRTWGRQGGSLSRSPPGAWLESSTNRLPSRRLLQS</sequence>
<feature type="region of interest" description="Disordered" evidence="7">
    <location>
        <begin position="506"/>
        <end position="554"/>
    </location>
</feature>
<dbReference type="InterPro" id="IPR051575">
    <property type="entry name" value="Myb-like_DNA-bd"/>
</dbReference>
<comment type="caution">
    <text evidence="11">The sequence shown here is derived from an EMBL/GenBank/DDBJ whole genome shotgun (WGS) entry which is preliminary data.</text>
</comment>
<evidence type="ECO:0000256" key="1">
    <source>
        <dbReference type="ARBA" id="ARBA00022737"/>
    </source>
</evidence>
<evidence type="ECO:0000256" key="2">
    <source>
        <dbReference type="ARBA" id="ARBA00023015"/>
    </source>
</evidence>
<feature type="compositionally biased region" description="Low complexity" evidence="7">
    <location>
        <begin position="525"/>
        <end position="538"/>
    </location>
</feature>
<feature type="compositionally biased region" description="Acidic residues" evidence="7">
    <location>
        <begin position="45"/>
        <end position="60"/>
    </location>
</feature>
<feature type="region of interest" description="Disordered" evidence="7">
    <location>
        <begin position="1545"/>
        <end position="1584"/>
    </location>
</feature>
<evidence type="ECO:0000259" key="9">
    <source>
        <dbReference type="PROSITE" id="PS51293"/>
    </source>
</evidence>
<dbReference type="FunFam" id="1.10.10.60:FF:000321">
    <property type="entry name" value="Small nuclear RNA-activating complex, polypeptide 4"/>
    <property type="match status" value="1"/>
</dbReference>
<feature type="domain" description="Myb-like" evidence="8">
    <location>
        <begin position="292"/>
        <end position="344"/>
    </location>
</feature>
<dbReference type="GO" id="GO:0019185">
    <property type="term" value="C:snRNA-activating protein complex"/>
    <property type="evidence" value="ECO:0007669"/>
    <property type="project" value="TreeGrafter"/>
</dbReference>
<feature type="compositionally biased region" description="Low complexity" evidence="7">
    <location>
        <begin position="858"/>
        <end position="890"/>
    </location>
</feature>
<dbReference type="GO" id="GO:0001006">
    <property type="term" value="F:RNA polymerase III type 3 promoter sequence-specific DNA binding"/>
    <property type="evidence" value="ECO:0007669"/>
    <property type="project" value="TreeGrafter"/>
</dbReference>
<feature type="compositionally biased region" description="Polar residues" evidence="7">
    <location>
        <begin position="1570"/>
        <end position="1584"/>
    </location>
</feature>
<feature type="domain" description="SANT" evidence="9">
    <location>
        <begin position="402"/>
        <end position="447"/>
    </location>
</feature>
<evidence type="ECO:0000313" key="12">
    <source>
        <dbReference type="Proteomes" id="UP000050525"/>
    </source>
</evidence>
<protein>
    <submittedName>
        <fullName evidence="11">snRNA-activating protein complex subunit 4 isoform B</fullName>
    </submittedName>
</protein>
<evidence type="ECO:0000256" key="7">
    <source>
        <dbReference type="SAM" id="MobiDB-lite"/>
    </source>
</evidence>
<dbReference type="EMBL" id="AKHW03006215">
    <property type="protein sequence ID" value="KYO23409.1"/>
    <property type="molecule type" value="Genomic_DNA"/>
</dbReference>
<proteinExistence type="predicted"/>
<feature type="domain" description="Myb-like" evidence="8">
    <location>
        <begin position="348"/>
        <end position="398"/>
    </location>
</feature>
<feature type="region of interest" description="Disordered" evidence="7">
    <location>
        <begin position="1168"/>
        <end position="1188"/>
    </location>
</feature>
<reference evidence="11 12" key="1">
    <citation type="journal article" date="2012" name="Genome Biol.">
        <title>Sequencing three crocodilian genomes to illuminate the evolution of archosaurs and amniotes.</title>
        <authorList>
            <person name="St John J.A."/>
            <person name="Braun E.L."/>
            <person name="Isberg S.R."/>
            <person name="Miles L.G."/>
            <person name="Chong A.Y."/>
            <person name="Gongora J."/>
            <person name="Dalzell P."/>
            <person name="Moran C."/>
            <person name="Bed'hom B."/>
            <person name="Abzhanov A."/>
            <person name="Burgess S.C."/>
            <person name="Cooksey A.M."/>
            <person name="Castoe T.A."/>
            <person name="Crawford N.G."/>
            <person name="Densmore L.D."/>
            <person name="Drew J.C."/>
            <person name="Edwards S.V."/>
            <person name="Faircloth B.C."/>
            <person name="Fujita M.K."/>
            <person name="Greenwold M.J."/>
            <person name="Hoffmann F.G."/>
            <person name="Howard J.M."/>
            <person name="Iguchi T."/>
            <person name="Janes D.E."/>
            <person name="Khan S.Y."/>
            <person name="Kohno S."/>
            <person name="de Koning A.J."/>
            <person name="Lance S.L."/>
            <person name="McCarthy F.M."/>
            <person name="McCormack J.E."/>
            <person name="Merchant M.E."/>
            <person name="Peterson D.G."/>
            <person name="Pollock D.D."/>
            <person name="Pourmand N."/>
            <person name="Raney B.J."/>
            <person name="Roessler K.A."/>
            <person name="Sanford J.R."/>
            <person name="Sawyer R.H."/>
            <person name="Schmidt C.J."/>
            <person name="Triplett E.W."/>
            <person name="Tuberville T.D."/>
            <person name="Venegas-Anaya M."/>
            <person name="Howard J.T."/>
            <person name="Jarvis E.D."/>
            <person name="Guillette L.J.Jr."/>
            <person name="Glenn T.C."/>
            <person name="Green R.E."/>
            <person name="Ray D.A."/>
        </authorList>
    </citation>
    <scope>NUCLEOTIDE SEQUENCE [LARGE SCALE GENOMIC DNA]</scope>
    <source>
        <strain evidence="11">KSC_2009_1</strain>
    </source>
</reference>
<feature type="compositionally biased region" description="Polar residues" evidence="7">
    <location>
        <begin position="1168"/>
        <end position="1181"/>
    </location>
</feature>
<dbReference type="SUPFAM" id="SSF46689">
    <property type="entry name" value="Homeodomain-like"/>
    <property type="match status" value="3"/>
</dbReference>
<dbReference type="PANTHER" id="PTHR46621:SF1">
    <property type="entry name" value="SNRNA-ACTIVATING PROTEIN COMPLEX SUBUNIT 4"/>
    <property type="match status" value="1"/>
</dbReference>
<feature type="region of interest" description="Disordered" evidence="7">
    <location>
        <begin position="1419"/>
        <end position="1526"/>
    </location>
</feature>
<dbReference type="PROSITE" id="PS51293">
    <property type="entry name" value="SANT"/>
    <property type="match status" value="2"/>
</dbReference>
<dbReference type="PANTHER" id="PTHR46621">
    <property type="entry name" value="SNRNA-ACTIVATING PROTEIN COMPLEX SUBUNIT 4"/>
    <property type="match status" value="1"/>
</dbReference>
<dbReference type="CDD" id="cd00167">
    <property type="entry name" value="SANT"/>
    <property type="match status" value="3"/>
</dbReference>
<dbReference type="PROSITE" id="PS50090">
    <property type="entry name" value="MYB_LIKE"/>
    <property type="match status" value="4"/>
</dbReference>
<evidence type="ECO:0000313" key="11">
    <source>
        <dbReference type="EMBL" id="KYO23409.1"/>
    </source>
</evidence>
<dbReference type="GO" id="GO:0000978">
    <property type="term" value="F:RNA polymerase II cis-regulatory region sequence-specific DNA binding"/>
    <property type="evidence" value="ECO:0007669"/>
    <property type="project" value="TreeGrafter"/>
</dbReference>
<evidence type="ECO:0000256" key="6">
    <source>
        <dbReference type="SAM" id="Coils"/>
    </source>
</evidence>
<feature type="compositionally biased region" description="Polar residues" evidence="7">
    <location>
        <begin position="1550"/>
        <end position="1562"/>
    </location>
</feature>
<organism evidence="11 12">
    <name type="scientific">Alligator mississippiensis</name>
    <name type="common">American alligator</name>
    <dbReference type="NCBI Taxonomy" id="8496"/>
    <lineage>
        <taxon>Eukaryota</taxon>
        <taxon>Metazoa</taxon>
        <taxon>Chordata</taxon>
        <taxon>Craniata</taxon>
        <taxon>Vertebrata</taxon>
        <taxon>Euteleostomi</taxon>
        <taxon>Archelosauria</taxon>
        <taxon>Archosauria</taxon>
        <taxon>Crocodylia</taxon>
        <taxon>Alligatoridae</taxon>
        <taxon>Alligatorinae</taxon>
        <taxon>Alligator</taxon>
    </lineage>
</organism>
<keyword evidence="5" id="KW-0539">Nucleus</keyword>
<feature type="domain" description="Myb-like" evidence="8">
    <location>
        <begin position="399"/>
        <end position="450"/>
    </location>
</feature>
<dbReference type="SMART" id="SM00717">
    <property type="entry name" value="SANT"/>
    <property type="match status" value="5"/>
</dbReference>
<feature type="domain" description="Myb-like" evidence="8">
    <location>
        <begin position="451"/>
        <end position="502"/>
    </location>
</feature>
<feature type="compositionally biased region" description="Basic residues" evidence="7">
    <location>
        <begin position="509"/>
        <end position="521"/>
    </location>
</feature>
<dbReference type="InterPro" id="IPR017884">
    <property type="entry name" value="SANT_dom"/>
</dbReference>
<feature type="domain" description="HTH myb-type" evidence="10">
    <location>
        <begin position="292"/>
        <end position="348"/>
    </location>
</feature>
<dbReference type="Pfam" id="PF00249">
    <property type="entry name" value="Myb_DNA-binding"/>
    <property type="match status" value="2"/>
</dbReference>
<evidence type="ECO:0000256" key="4">
    <source>
        <dbReference type="ARBA" id="ARBA00023163"/>
    </source>
</evidence>
<feature type="compositionally biased region" description="Acidic residues" evidence="7">
    <location>
        <begin position="1456"/>
        <end position="1476"/>
    </location>
</feature>
<feature type="region of interest" description="Disordered" evidence="7">
    <location>
        <begin position="31"/>
        <end position="86"/>
    </location>
</feature>
<keyword evidence="4" id="KW-0804">Transcription</keyword>
<feature type="region of interest" description="Disordered" evidence="7">
    <location>
        <begin position="1198"/>
        <end position="1217"/>
    </location>
</feature>
<feature type="domain" description="SANT" evidence="9">
    <location>
        <begin position="454"/>
        <end position="503"/>
    </location>
</feature>
<dbReference type="GO" id="GO:0042796">
    <property type="term" value="P:snRNA transcription by RNA polymerase III"/>
    <property type="evidence" value="ECO:0007669"/>
    <property type="project" value="TreeGrafter"/>
</dbReference>
<name>A0A151MFW6_ALLMI</name>
<feature type="compositionally biased region" description="Polar residues" evidence="7">
    <location>
        <begin position="1204"/>
        <end position="1217"/>
    </location>
</feature>
<dbReference type="Gene3D" id="1.10.10.60">
    <property type="entry name" value="Homeodomain-like"/>
    <property type="match status" value="4"/>
</dbReference>
<feature type="region of interest" description="Disordered" evidence="7">
    <location>
        <begin position="937"/>
        <end position="1033"/>
    </location>
</feature>
<keyword evidence="6" id="KW-0175">Coiled coil</keyword>
<keyword evidence="3" id="KW-0238">DNA-binding</keyword>
<evidence type="ECO:0000256" key="5">
    <source>
        <dbReference type="ARBA" id="ARBA00023242"/>
    </source>
</evidence>
<evidence type="ECO:0000259" key="10">
    <source>
        <dbReference type="PROSITE" id="PS51294"/>
    </source>
</evidence>
<feature type="region of interest" description="Disordered" evidence="7">
    <location>
        <begin position="572"/>
        <end position="620"/>
    </location>
</feature>
<dbReference type="FunFam" id="1.10.10.60:FF:000314">
    <property type="entry name" value="Small nuclear RNA-activating complex, polypeptide 4"/>
    <property type="match status" value="1"/>
</dbReference>
<keyword evidence="2" id="KW-0805">Transcription regulation</keyword>
<feature type="region of interest" description="Disordered" evidence="7">
    <location>
        <begin position="821"/>
        <end position="898"/>
    </location>
</feature>
<feature type="compositionally biased region" description="Acidic residues" evidence="7">
    <location>
        <begin position="539"/>
        <end position="549"/>
    </location>
</feature>
<feature type="domain" description="HTH myb-type" evidence="10">
    <location>
        <begin position="455"/>
        <end position="506"/>
    </location>
</feature>
<evidence type="ECO:0000259" key="8">
    <source>
        <dbReference type="PROSITE" id="PS50090"/>
    </source>
</evidence>
<feature type="domain" description="HTH myb-type" evidence="10">
    <location>
        <begin position="399"/>
        <end position="454"/>
    </location>
</feature>
<dbReference type="InterPro" id="IPR001005">
    <property type="entry name" value="SANT/Myb"/>
</dbReference>
<dbReference type="InterPro" id="IPR009057">
    <property type="entry name" value="Homeodomain-like_sf"/>
</dbReference>
<gene>
    <name evidence="11" type="primary">SNAPC4</name>
    <name evidence="11" type="ORF">Y1Q_0005783</name>
</gene>
<evidence type="ECO:0000256" key="3">
    <source>
        <dbReference type="ARBA" id="ARBA00023125"/>
    </source>
</evidence>
<dbReference type="Proteomes" id="UP000050525">
    <property type="component" value="Unassembled WGS sequence"/>
</dbReference>
<keyword evidence="12" id="KW-1185">Reference proteome</keyword>
<dbReference type="Pfam" id="PF13921">
    <property type="entry name" value="Myb_DNA-bind_6"/>
    <property type="match status" value="1"/>
</dbReference>